<feature type="chain" id="PRO_5012058402" description="Extracellular membrane protein CFEM domain-containing protein" evidence="1">
    <location>
        <begin position="19"/>
        <end position="67"/>
    </location>
</feature>
<evidence type="ECO:0000313" key="3">
    <source>
        <dbReference type="Proteomes" id="UP000242519"/>
    </source>
</evidence>
<gene>
    <name evidence="2" type="ORF">B2J93_9458</name>
</gene>
<organism evidence="2 3">
    <name type="scientific">Diplocarpon coronariae</name>
    <dbReference type="NCBI Taxonomy" id="2795749"/>
    <lineage>
        <taxon>Eukaryota</taxon>
        <taxon>Fungi</taxon>
        <taxon>Dikarya</taxon>
        <taxon>Ascomycota</taxon>
        <taxon>Pezizomycotina</taxon>
        <taxon>Leotiomycetes</taxon>
        <taxon>Helotiales</taxon>
        <taxon>Drepanopezizaceae</taxon>
        <taxon>Diplocarpon</taxon>
    </lineage>
</organism>
<feature type="signal peptide" evidence="1">
    <location>
        <begin position="1"/>
        <end position="18"/>
    </location>
</feature>
<evidence type="ECO:0000313" key="2">
    <source>
        <dbReference type="EMBL" id="OWO99708.1"/>
    </source>
</evidence>
<evidence type="ECO:0008006" key="4">
    <source>
        <dbReference type="Google" id="ProtNLM"/>
    </source>
</evidence>
<keyword evidence="3" id="KW-1185">Reference proteome</keyword>
<comment type="caution">
    <text evidence="2">The sequence shown here is derived from an EMBL/GenBank/DDBJ whole genome shotgun (WGS) entry which is preliminary data.</text>
</comment>
<proteinExistence type="predicted"/>
<dbReference type="EMBL" id="MZNU01000345">
    <property type="protein sequence ID" value="OWO99708.1"/>
    <property type="molecule type" value="Genomic_DNA"/>
</dbReference>
<reference evidence="2 3" key="1">
    <citation type="submission" date="2017-04" db="EMBL/GenBank/DDBJ databases">
        <title>Draft genome sequence of Marssonina coronaria NL1: causal agent of apple blotch.</title>
        <authorList>
            <person name="Cheng Q."/>
        </authorList>
    </citation>
    <scope>NUCLEOTIDE SEQUENCE [LARGE SCALE GENOMIC DNA]</scope>
    <source>
        <strain evidence="2 3">NL1</strain>
    </source>
</reference>
<keyword evidence="1" id="KW-0732">Signal</keyword>
<evidence type="ECO:0000256" key="1">
    <source>
        <dbReference type="SAM" id="SignalP"/>
    </source>
</evidence>
<accession>A0A218YWI0</accession>
<dbReference type="InParanoid" id="A0A218YWI0"/>
<dbReference type="AlphaFoldDB" id="A0A218YWI0"/>
<name>A0A218YWI0_9HELO</name>
<sequence length="67" mass="7013">MKITQILFALSFSAVVSAECGASFTYCSGNACKCSADGINDWLINKCIADGYKSTTGPSAVYGENMS</sequence>
<protein>
    <recommendedName>
        <fullName evidence="4">Extracellular membrane protein CFEM domain-containing protein</fullName>
    </recommendedName>
</protein>
<dbReference type="Proteomes" id="UP000242519">
    <property type="component" value="Unassembled WGS sequence"/>
</dbReference>